<evidence type="ECO:0008006" key="3">
    <source>
        <dbReference type="Google" id="ProtNLM"/>
    </source>
</evidence>
<dbReference type="Proteomes" id="UP001160130">
    <property type="component" value="Unassembled WGS sequence"/>
</dbReference>
<evidence type="ECO:0000313" key="2">
    <source>
        <dbReference type="Proteomes" id="UP001160130"/>
    </source>
</evidence>
<name>A0ABT6L9A8_9MYCO</name>
<reference evidence="1 2" key="1">
    <citation type="submission" date="2023-04" db="EMBL/GenBank/DDBJ databases">
        <title>Forest soil microbial communities from Buena Vista Peninsula, Colon Province, Panama.</title>
        <authorList>
            <person name="Bouskill N."/>
        </authorList>
    </citation>
    <scope>NUCLEOTIDE SEQUENCE [LARGE SCALE GENOMIC DNA]</scope>
    <source>
        <strain evidence="1 2">AC80</strain>
    </source>
</reference>
<organism evidence="1 2">
    <name type="scientific">Mycolicibacterium frederiksbergense</name>
    <dbReference type="NCBI Taxonomy" id="117567"/>
    <lineage>
        <taxon>Bacteria</taxon>
        <taxon>Bacillati</taxon>
        <taxon>Actinomycetota</taxon>
        <taxon>Actinomycetes</taxon>
        <taxon>Mycobacteriales</taxon>
        <taxon>Mycobacteriaceae</taxon>
        <taxon>Mycolicibacterium</taxon>
    </lineage>
</organism>
<keyword evidence="2" id="KW-1185">Reference proteome</keyword>
<gene>
    <name evidence="1" type="ORF">M2272_005854</name>
</gene>
<evidence type="ECO:0000313" key="1">
    <source>
        <dbReference type="EMBL" id="MDH6199186.1"/>
    </source>
</evidence>
<protein>
    <recommendedName>
        <fullName evidence="3">HK97 gp10 family phage protein</fullName>
    </recommendedName>
</protein>
<comment type="caution">
    <text evidence="1">The sequence shown here is derived from an EMBL/GenBank/DDBJ whole genome shotgun (WGS) entry which is preliminary data.</text>
</comment>
<accession>A0ABT6L9A8</accession>
<dbReference type="EMBL" id="JARXVE010000016">
    <property type="protein sequence ID" value="MDH6199186.1"/>
    <property type="molecule type" value="Genomic_DNA"/>
</dbReference>
<sequence length="117" mass="12642">MAKKNALVALGVSQAALDEELRDSVAVKAEKKRVAMQMAGWAKSISPVDHGDYAAAWKVEQGKGADDRTRIVNDNFKANWIEDGTGGDTPTPEYAVAARTAIEFGGTARDVINRPRR</sequence>
<proteinExistence type="predicted"/>
<dbReference type="RefSeq" id="WP_280835739.1">
    <property type="nucleotide sequence ID" value="NZ_JARXVE010000016.1"/>
</dbReference>